<sequence length="223" mass="25424">MKATRNTRDFIGPEKYSILEIELKYKFKDKALLIEALTKTVANNIKLYQQQHQKTNERLEFLGDRVLELAVTSLVLEQNPKSKKGELNNRVSNLVSNKGTLLDVAKKLNLGEYIIQNGEIIHEDQINDRILADAMEAIIGAIYLDSGENEALIKAFIIRHWEPLKLKPEIEAFKAIEKHNPRLLDGLLKTGVNPNVFARNDDVGKYKFLYDQGSFTLLYIAVT</sequence>
<feature type="domain" description="RNase III" evidence="5">
    <location>
        <begin position="16"/>
        <end position="147"/>
    </location>
</feature>
<proteinExistence type="predicted"/>
<evidence type="ECO:0000313" key="6">
    <source>
        <dbReference type="EMBL" id="KIE04735.1"/>
    </source>
</evidence>
<dbReference type="PANTHER" id="PTHR14950">
    <property type="entry name" value="DICER-RELATED"/>
    <property type="match status" value="1"/>
</dbReference>
<dbReference type="GO" id="GO:0006396">
    <property type="term" value="P:RNA processing"/>
    <property type="evidence" value="ECO:0007669"/>
    <property type="project" value="InterPro"/>
</dbReference>
<dbReference type="PROSITE" id="PS00517">
    <property type="entry name" value="RNASE_3_1"/>
    <property type="match status" value="1"/>
</dbReference>
<keyword evidence="2 6" id="KW-0378">Hydrolase</keyword>
<dbReference type="PROSITE" id="PS50142">
    <property type="entry name" value="RNASE_3_2"/>
    <property type="match status" value="1"/>
</dbReference>
<evidence type="ECO:0000256" key="4">
    <source>
        <dbReference type="ARBA" id="ARBA00049596"/>
    </source>
</evidence>
<dbReference type="CDD" id="cd00593">
    <property type="entry name" value="RIBOc"/>
    <property type="match status" value="1"/>
</dbReference>
<gene>
    <name evidence="6" type="primary">rnc_2</name>
    <name evidence="6" type="ORF">NF27_GA00010</name>
</gene>
<dbReference type="GO" id="GO:0004525">
    <property type="term" value="F:ribonuclease III activity"/>
    <property type="evidence" value="ECO:0007669"/>
    <property type="project" value="InterPro"/>
</dbReference>
<evidence type="ECO:0000259" key="5">
    <source>
        <dbReference type="PROSITE" id="PS50142"/>
    </source>
</evidence>
<protein>
    <recommendedName>
        <fullName evidence="1">Ribonuclease 3</fullName>
    </recommendedName>
    <alternativeName>
        <fullName evidence="3">Ribonuclease III</fullName>
    </alternativeName>
</protein>
<comment type="function">
    <text evidence="4">Digests double-stranded RNA. Involved in the processing of primary rRNA transcript to yield the immediate precursors to the large and small rRNAs (23S and 16S). Processes some mRNAs, and tRNAs when they are encoded in the rRNA operon. Processes pre-crRNA and tracrRNA of type II CRISPR loci if present in the organism.</text>
</comment>
<evidence type="ECO:0000256" key="1">
    <source>
        <dbReference type="ARBA" id="ARBA00017706"/>
    </source>
</evidence>
<reference evidence="6 7" key="1">
    <citation type="submission" date="2014-11" db="EMBL/GenBank/DDBJ databases">
        <title>A Rickettsiales Symbiont of Amoebae With Ancient Features.</title>
        <authorList>
            <person name="Schulz F."/>
            <person name="Martijn J."/>
            <person name="Wascher F."/>
            <person name="Kostanjsek R."/>
            <person name="Ettema T.J."/>
            <person name="Horn M."/>
        </authorList>
    </citation>
    <scope>NUCLEOTIDE SEQUENCE [LARGE SCALE GENOMIC DNA]</scope>
    <source>
        <strain evidence="6 7">UWC36</strain>
    </source>
</reference>
<dbReference type="RefSeq" id="WP_275574617.1">
    <property type="nucleotide sequence ID" value="NZ_JSWE01000149.1"/>
</dbReference>
<keyword evidence="7" id="KW-1185">Reference proteome</keyword>
<dbReference type="SUPFAM" id="SSF69065">
    <property type="entry name" value="RNase III domain-like"/>
    <property type="match status" value="1"/>
</dbReference>
<evidence type="ECO:0000256" key="3">
    <source>
        <dbReference type="ARBA" id="ARBA00032486"/>
    </source>
</evidence>
<dbReference type="PANTHER" id="PTHR14950:SF37">
    <property type="entry name" value="ENDORIBONUCLEASE DICER"/>
    <property type="match status" value="1"/>
</dbReference>
<dbReference type="EMBL" id="JSWE01000149">
    <property type="protein sequence ID" value="KIE04735.1"/>
    <property type="molecule type" value="Genomic_DNA"/>
</dbReference>
<dbReference type="InterPro" id="IPR036389">
    <property type="entry name" value="RNase_III_sf"/>
</dbReference>
<dbReference type="Proteomes" id="UP000031258">
    <property type="component" value="Unassembled WGS sequence"/>
</dbReference>
<dbReference type="Pfam" id="PF14622">
    <property type="entry name" value="Ribonucleas_3_3"/>
    <property type="match status" value="1"/>
</dbReference>
<name>A0A0C1QXI4_9RICK</name>
<feature type="non-terminal residue" evidence="6">
    <location>
        <position position="223"/>
    </location>
</feature>
<accession>A0A0C1QXI4</accession>
<evidence type="ECO:0000256" key="2">
    <source>
        <dbReference type="ARBA" id="ARBA00022801"/>
    </source>
</evidence>
<dbReference type="AlphaFoldDB" id="A0A0C1QXI4"/>
<evidence type="ECO:0000313" key="7">
    <source>
        <dbReference type="Proteomes" id="UP000031258"/>
    </source>
</evidence>
<dbReference type="Gene3D" id="1.10.1520.10">
    <property type="entry name" value="Ribonuclease III domain"/>
    <property type="match status" value="1"/>
</dbReference>
<dbReference type="STRING" id="86105.NF27_GA00010"/>
<dbReference type="InterPro" id="IPR000999">
    <property type="entry name" value="RNase_III_dom"/>
</dbReference>
<organism evidence="6 7">
    <name type="scientific">Candidatus Jidaibacter acanthamoebae</name>
    <dbReference type="NCBI Taxonomy" id="86105"/>
    <lineage>
        <taxon>Bacteria</taxon>
        <taxon>Pseudomonadati</taxon>
        <taxon>Pseudomonadota</taxon>
        <taxon>Alphaproteobacteria</taxon>
        <taxon>Rickettsiales</taxon>
        <taxon>Candidatus Midichloriaceae</taxon>
        <taxon>Candidatus Jidaibacter</taxon>
    </lineage>
</organism>
<comment type="caution">
    <text evidence="6">The sequence shown here is derived from an EMBL/GenBank/DDBJ whole genome shotgun (WGS) entry which is preliminary data.</text>
</comment>
<dbReference type="SMART" id="SM00535">
    <property type="entry name" value="RIBOc"/>
    <property type="match status" value="1"/>
</dbReference>